<dbReference type="RefSeq" id="WP_085263337.1">
    <property type="nucleotide sequence ID" value="NZ_JACKVG010000007.1"/>
</dbReference>
<dbReference type="Proteomes" id="UP000193866">
    <property type="component" value="Unassembled WGS sequence"/>
</dbReference>
<keyword evidence="2" id="KW-0067">ATP-binding</keyword>
<dbReference type="SMART" id="SM00421">
    <property type="entry name" value="HTH_LUXR"/>
    <property type="match status" value="1"/>
</dbReference>
<dbReference type="OrthoDB" id="3796539at2"/>
<sequence>MRTGLADRKVETAAVCAFLDRITSEPSTLVLEGEAGIGKSSLLWEATEAAAARGYQVLSALGAPTEVRYAYAAVADLLADVDRQVLAELPDEQRAALDRVLLGGGDGPASDERMVATAFLEVIRGLSRVAPVLMCIDDAQWLDMSSQMVIGFAERRLTGRVGLLITVRTGATGAADMSWLNPARPDSVARLRITPLTLGGVHALVAARLGRTLPRPTITRIHEISGGNPFFALELARFIAEEPGRAAVGLPDALAALVHDRIGQPGEDARAVLLAVACAVQPTVERVSLATGISPDRVVELAESEAASGVVELDGSRIRFRHPLFATGVYSATGPSARRAMHRRLADIVEEPELTARHMALAAATSDPDVLRALDAAAAATQARGAPAVAAELIELAIRLGGDTPLRRMRAAEQHFRSGEITQARNHLQSALDELPSPGSLRAVALMSLAAVIGHDESLVTAADLLTQAVEEAADNPTLQLRARLLLIPVTGLIGNLKESVDLARSVVKQAEQLEEPPLLSQALTMAAHVGFLYGGLGEDRKALQAALDLEVPDGGVPGTFQASAIAPVMRGLVGELRQARDELRAVHQRFLARGTEVDTVWSANYLAMFDMWLGDYADAEAIADDSVQRAEQLGGKHLLIHAWSTQAMIAAYIGEEETARAAAAAAIAATKTTGAVFLMASAATGLGFLEVSRGDYPAAVKVLEPLLAEFDPEHGTEIAFGAYLPDAVEALTALGRLDEAERLIAALEGNGARHDRPWMLAMGARGRSHLLAARGELEAAEQAAEDALRYHERLPMPFETARTQLLLGQVQRRRRRKQAAQASLHAALETFEQLGAPLWVRRTAAELDRMTAAVAGAGLTAAERRVAEHAAAGLSNKQIAAELFIAPKTVEMTLSSVYRKLGIRSRGGLFAALNVDGVQGKP</sequence>
<evidence type="ECO:0000256" key="2">
    <source>
        <dbReference type="ARBA" id="ARBA00022840"/>
    </source>
</evidence>
<dbReference type="SUPFAM" id="SSF52540">
    <property type="entry name" value="P-loop containing nucleoside triphosphate hydrolases"/>
    <property type="match status" value="1"/>
</dbReference>
<dbReference type="InterPro" id="IPR016032">
    <property type="entry name" value="Sig_transdc_resp-reg_C-effctor"/>
</dbReference>
<dbReference type="AlphaFoldDB" id="A0A1X1YQU4"/>
<gene>
    <name evidence="4" type="ORF">AWC16_04640</name>
</gene>
<dbReference type="GO" id="GO:0004016">
    <property type="term" value="F:adenylate cyclase activity"/>
    <property type="evidence" value="ECO:0007669"/>
    <property type="project" value="TreeGrafter"/>
</dbReference>
<accession>A0A1X1YQU4</accession>
<dbReference type="SUPFAM" id="SSF48452">
    <property type="entry name" value="TPR-like"/>
    <property type="match status" value="3"/>
</dbReference>
<dbReference type="InterPro" id="IPR041664">
    <property type="entry name" value="AAA_16"/>
</dbReference>
<keyword evidence="5" id="KW-1185">Reference proteome</keyword>
<dbReference type="Pfam" id="PF00196">
    <property type="entry name" value="GerE"/>
    <property type="match status" value="1"/>
</dbReference>
<dbReference type="SUPFAM" id="SSF46894">
    <property type="entry name" value="C-terminal effector domain of the bipartite response regulators"/>
    <property type="match status" value="1"/>
</dbReference>
<dbReference type="InterPro" id="IPR036388">
    <property type="entry name" value="WH-like_DNA-bd_sf"/>
</dbReference>
<comment type="caution">
    <text evidence="4">The sequence shown here is derived from an EMBL/GenBank/DDBJ whole genome shotgun (WGS) entry which is preliminary data.</text>
</comment>
<dbReference type="Pfam" id="PF13191">
    <property type="entry name" value="AAA_16"/>
    <property type="match status" value="1"/>
</dbReference>
<dbReference type="PROSITE" id="PS50043">
    <property type="entry name" value="HTH_LUXR_2"/>
    <property type="match status" value="1"/>
</dbReference>
<evidence type="ECO:0000256" key="1">
    <source>
        <dbReference type="ARBA" id="ARBA00022741"/>
    </source>
</evidence>
<dbReference type="InterPro" id="IPR027417">
    <property type="entry name" value="P-loop_NTPase"/>
</dbReference>
<dbReference type="STRING" id="1108812.AWC16_04640"/>
<dbReference type="EMBL" id="LQPG01000008">
    <property type="protein sequence ID" value="ORW13454.1"/>
    <property type="molecule type" value="Genomic_DNA"/>
</dbReference>
<feature type="domain" description="HTH luxR-type" evidence="3">
    <location>
        <begin position="853"/>
        <end position="918"/>
    </location>
</feature>
<dbReference type="PANTHER" id="PTHR16305:SF35">
    <property type="entry name" value="TRANSCRIPTIONAL ACTIVATOR DOMAIN"/>
    <property type="match status" value="1"/>
</dbReference>
<dbReference type="PANTHER" id="PTHR16305">
    <property type="entry name" value="TESTICULAR SOLUBLE ADENYLYL CYCLASE"/>
    <property type="match status" value="1"/>
</dbReference>
<evidence type="ECO:0000313" key="5">
    <source>
        <dbReference type="Proteomes" id="UP000193866"/>
    </source>
</evidence>
<organism evidence="4 5">
    <name type="scientific">Mycolicibacter longobardus</name>
    <dbReference type="NCBI Taxonomy" id="1108812"/>
    <lineage>
        <taxon>Bacteria</taxon>
        <taxon>Bacillati</taxon>
        <taxon>Actinomycetota</taxon>
        <taxon>Actinomycetes</taxon>
        <taxon>Mycobacteriales</taxon>
        <taxon>Mycobacteriaceae</taxon>
        <taxon>Mycolicibacter</taxon>
    </lineage>
</organism>
<dbReference type="PRINTS" id="PR00038">
    <property type="entry name" value="HTHLUXR"/>
</dbReference>
<dbReference type="CDD" id="cd06170">
    <property type="entry name" value="LuxR_C_like"/>
    <property type="match status" value="1"/>
</dbReference>
<reference evidence="4 5" key="1">
    <citation type="submission" date="2016-01" db="EMBL/GenBank/DDBJ databases">
        <title>The new phylogeny of the genus Mycobacterium.</title>
        <authorList>
            <person name="Tarcisio F."/>
            <person name="Conor M."/>
            <person name="Antonella G."/>
            <person name="Elisabetta G."/>
            <person name="Giulia F.S."/>
            <person name="Sara T."/>
            <person name="Anna F."/>
            <person name="Clotilde B."/>
            <person name="Roberto B."/>
            <person name="Veronica D.S."/>
            <person name="Fabio R."/>
            <person name="Monica P."/>
            <person name="Olivier J."/>
            <person name="Enrico T."/>
            <person name="Nicola S."/>
        </authorList>
    </citation>
    <scope>NUCLEOTIDE SEQUENCE [LARGE SCALE GENOMIC DNA]</scope>
    <source>
        <strain evidence="4 5">DSM 45394</strain>
    </source>
</reference>
<dbReference type="GO" id="GO:0005737">
    <property type="term" value="C:cytoplasm"/>
    <property type="evidence" value="ECO:0007669"/>
    <property type="project" value="TreeGrafter"/>
</dbReference>
<evidence type="ECO:0000259" key="3">
    <source>
        <dbReference type="PROSITE" id="PS50043"/>
    </source>
</evidence>
<dbReference type="InterPro" id="IPR000792">
    <property type="entry name" value="Tscrpt_reg_LuxR_C"/>
</dbReference>
<dbReference type="InterPro" id="IPR011990">
    <property type="entry name" value="TPR-like_helical_dom_sf"/>
</dbReference>
<name>A0A1X1YQU4_9MYCO</name>
<proteinExistence type="predicted"/>
<dbReference type="Gene3D" id="1.10.10.10">
    <property type="entry name" value="Winged helix-like DNA-binding domain superfamily/Winged helix DNA-binding domain"/>
    <property type="match status" value="1"/>
</dbReference>
<dbReference type="GO" id="GO:0006355">
    <property type="term" value="P:regulation of DNA-templated transcription"/>
    <property type="evidence" value="ECO:0007669"/>
    <property type="project" value="InterPro"/>
</dbReference>
<dbReference type="Gene3D" id="1.25.40.10">
    <property type="entry name" value="Tetratricopeptide repeat domain"/>
    <property type="match status" value="3"/>
</dbReference>
<dbReference type="GO" id="GO:0005524">
    <property type="term" value="F:ATP binding"/>
    <property type="evidence" value="ECO:0007669"/>
    <property type="project" value="UniProtKB-KW"/>
</dbReference>
<keyword evidence="1" id="KW-0547">Nucleotide-binding</keyword>
<dbReference type="GO" id="GO:0003677">
    <property type="term" value="F:DNA binding"/>
    <property type="evidence" value="ECO:0007669"/>
    <property type="project" value="InterPro"/>
</dbReference>
<evidence type="ECO:0000313" key="4">
    <source>
        <dbReference type="EMBL" id="ORW13454.1"/>
    </source>
</evidence>
<dbReference type="Pfam" id="PF13374">
    <property type="entry name" value="TPR_10"/>
    <property type="match status" value="1"/>
</dbReference>
<protein>
    <recommendedName>
        <fullName evidence="3">HTH luxR-type domain-containing protein</fullName>
    </recommendedName>
</protein>